<feature type="compositionally biased region" description="Basic and acidic residues" evidence="2">
    <location>
        <begin position="1168"/>
        <end position="1179"/>
    </location>
</feature>
<evidence type="ECO:0000256" key="1">
    <source>
        <dbReference type="SAM" id="Coils"/>
    </source>
</evidence>
<feature type="compositionally biased region" description="Low complexity" evidence="2">
    <location>
        <begin position="614"/>
        <end position="634"/>
    </location>
</feature>
<keyword evidence="1" id="KW-0175">Coiled coil</keyword>
<feature type="compositionally biased region" description="Low complexity" evidence="2">
    <location>
        <begin position="641"/>
        <end position="655"/>
    </location>
</feature>
<evidence type="ECO:0000313" key="3">
    <source>
        <dbReference type="EMBL" id="MBU3845243.1"/>
    </source>
</evidence>
<reference evidence="3" key="1">
    <citation type="journal article" date="2021" name="PeerJ">
        <title>Extensive microbial diversity within the chicken gut microbiome revealed by metagenomics and culture.</title>
        <authorList>
            <person name="Gilroy R."/>
            <person name="Ravi A."/>
            <person name="Getino M."/>
            <person name="Pursley I."/>
            <person name="Horton D.L."/>
            <person name="Alikhan N.F."/>
            <person name="Baker D."/>
            <person name="Gharbi K."/>
            <person name="Hall N."/>
            <person name="Watson M."/>
            <person name="Adriaenssens E.M."/>
            <person name="Foster-Nyarko E."/>
            <person name="Jarju S."/>
            <person name="Secka A."/>
            <person name="Antonio M."/>
            <person name="Oren A."/>
            <person name="Chaudhuri R.R."/>
            <person name="La Ragione R."/>
            <person name="Hildebrand F."/>
            <person name="Pallen M.J."/>
        </authorList>
    </citation>
    <scope>NUCLEOTIDE SEQUENCE</scope>
    <source>
        <strain evidence="3">378</strain>
    </source>
</reference>
<feature type="compositionally biased region" description="Polar residues" evidence="2">
    <location>
        <begin position="659"/>
        <end position="672"/>
    </location>
</feature>
<feature type="compositionally biased region" description="Polar residues" evidence="2">
    <location>
        <begin position="462"/>
        <end position="471"/>
    </location>
</feature>
<evidence type="ECO:0000256" key="2">
    <source>
        <dbReference type="SAM" id="MobiDB-lite"/>
    </source>
</evidence>
<dbReference type="AlphaFoldDB" id="A0A948TIE1"/>
<evidence type="ECO:0000313" key="4">
    <source>
        <dbReference type="Proteomes" id="UP000733611"/>
    </source>
</evidence>
<feature type="compositionally biased region" description="Low complexity" evidence="2">
    <location>
        <begin position="573"/>
        <end position="604"/>
    </location>
</feature>
<feature type="region of interest" description="Disordered" evidence="2">
    <location>
        <begin position="1081"/>
        <end position="1103"/>
    </location>
</feature>
<comment type="caution">
    <text evidence="3">The sequence shown here is derived from an EMBL/GenBank/DDBJ whole genome shotgun (WGS) entry which is preliminary data.</text>
</comment>
<feature type="compositionally biased region" description="Basic and acidic residues" evidence="2">
    <location>
        <begin position="539"/>
        <end position="554"/>
    </location>
</feature>
<accession>A0A948TIE1</accession>
<reference evidence="3" key="2">
    <citation type="submission" date="2021-04" db="EMBL/GenBank/DDBJ databases">
        <authorList>
            <person name="Gilroy R."/>
        </authorList>
    </citation>
    <scope>NUCLEOTIDE SEQUENCE</scope>
    <source>
        <strain evidence="3">378</strain>
    </source>
</reference>
<feature type="compositionally biased region" description="Polar residues" evidence="2">
    <location>
        <begin position="725"/>
        <end position="735"/>
    </location>
</feature>
<feature type="compositionally biased region" description="Polar residues" evidence="2">
    <location>
        <begin position="556"/>
        <end position="568"/>
    </location>
</feature>
<feature type="coiled-coil region" evidence="1">
    <location>
        <begin position="92"/>
        <end position="131"/>
    </location>
</feature>
<dbReference type="Proteomes" id="UP000733611">
    <property type="component" value="Unassembled WGS sequence"/>
</dbReference>
<proteinExistence type="predicted"/>
<feature type="compositionally biased region" description="Low complexity" evidence="2">
    <location>
        <begin position="673"/>
        <end position="724"/>
    </location>
</feature>
<organism evidence="3 4">
    <name type="scientific">Candidatus Anaerobiospirillum pullicola</name>
    <dbReference type="NCBI Taxonomy" id="2838451"/>
    <lineage>
        <taxon>Bacteria</taxon>
        <taxon>Pseudomonadati</taxon>
        <taxon>Pseudomonadota</taxon>
        <taxon>Gammaproteobacteria</taxon>
        <taxon>Aeromonadales</taxon>
        <taxon>Succinivibrionaceae</taxon>
        <taxon>Anaerobiospirillum</taxon>
    </lineage>
</organism>
<name>A0A948TIE1_9GAMM</name>
<protein>
    <submittedName>
        <fullName evidence="3">Uncharacterized protein</fullName>
    </submittedName>
</protein>
<dbReference type="EMBL" id="JAHLFE010000213">
    <property type="protein sequence ID" value="MBU3845243.1"/>
    <property type="molecule type" value="Genomic_DNA"/>
</dbReference>
<gene>
    <name evidence="3" type="ORF">H9847_10355</name>
</gene>
<feature type="region of interest" description="Disordered" evidence="2">
    <location>
        <begin position="1145"/>
        <end position="1195"/>
    </location>
</feature>
<sequence length="1195" mass="131170">MAPSNHYARTVTTLLLLLEHRCALIDALVVSDAKDQAVNNDPAYARQVAWNNAQQKIASLQGKLRNNASRLQLLELRQQVVNQLRQEVSAQHDEVTAQLTQDSNEAQQAELQMLLEDINNQQNSLQGQQKMYAHEQAVANARYGEMRHQLSQLVADAKVYAGSNEDHQWLLTVDEEFAPTFTFDESQVSAEDFERERKLALTNMRKNIDNAARVKEINQQRQQEQAKTINPEQLSSLEQAYLQATANGIDVPGIENVAEPVHDAAYRAAANEAVLKAFSAYNKICTTFKKRNELLLKQEVLISLLSEMDDEQLQQTQKINATDDQKQLQLLEDYQAELDIRQKSLQGQGKVFLNSMQMLMANLQEQQRACAEAFAVAGQYELNEEQIEKIEDMIASIDQMAAPNHTDATEEEWEEARTQILTNVNKVVSNNLTLQRRMAQEREQAQQAAATKPTRFKMRTSFDWSNGQSPRGESVYRGGNDYQQGLKAMGLRKPQRGAAREHTPYQGRASYQDRYNTHERYSTSERYAPRAHATYLTPEEERALQITHGNRDPSYRNYSSKQRANTSAHENDAPASATAPTATSSSVPRARTVPAPAVPATSTAQPRPANDNHAATATTATATATTSTPTPATAGPQITVTSRASRAAAKQTTAAGENNAPSPRTKTTLSLRPTSKAASTASATANAHASADTTAPAAAPKSPATLDSSASAATANDSATVADSVSNDEPQMSVNPHESLVITKTEDMLKAWDQLLSADTKELTQAKQQLLLTLAQLFTCLILAQEQPLSAESSYETAPTSTAKIDQAIEQQQAAYKHLQELLPAPMDEPLLRISPLSLEDFSGFAPEVKLAIACGVIHLQSLVIAANSDSTALLSPDEAAGQYNRYELWLNALMVFLQMSHSFIAEQQRLVGTLPLSKKLQKRELAKFVPVGQALLQTAVARLNEQYSAMPPLERIAFNHLQGYAQSPTTEVLLPALKVLRQLAQWQFTQAHYAALEHSQNKEALLEAQLDAQLQKSQTSPEELSTYADLMQRADEQSQAGRVPSALQGRNGAGIVAKAQKKSRNSAKLAAGQMQDDFAPASYHSGHMARATSATSEGESGQDDFSAVNFLLQGEEDSSFGYSSRDDADAARVRRAVARAFDTFNNDDEFNPRAGSNTGLISPAREQQTERAQQRDTGAKSGKRTSLTSKAAKK</sequence>
<feature type="region of interest" description="Disordered" evidence="2">
    <location>
        <begin position="461"/>
        <end position="735"/>
    </location>
</feature>
<feature type="compositionally biased region" description="Polar residues" evidence="2">
    <location>
        <begin position="1185"/>
        <end position="1195"/>
    </location>
</feature>